<dbReference type="Proteomes" id="UP001054945">
    <property type="component" value="Unassembled WGS sequence"/>
</dbReference>
<dbReference type="AlphaFoldDB" id="A0AAV4TNM7"/>
<evidence type="ECO:0000313" key="1">
    <source>
        <dbReference type="EMBL" id="GIY47740.1"/>
    </source>
</evidence>
<protein>
    <submittedName>
        <fullName evidence="1">Uncharacterized protein</fullName>
    </submittedName>
</protein>
<organism evidence="1 2">
    <name type="scientific">Caerostris extrusa</name>
    <name type="common">Bark spider</name>
    <name type="synonym">Caerostris bankana</name>
    <dbReference type="NCBI Taxonomy" id="172846"/>
    <lineage>
        <taxon>Eukaryota</taxon>
        <taxon>Metazoa</taxon>
        <taxon>Ecdysozoa</taxon>
        <taxon>Arthropoda</taxon>
        <taxon>Chelicerata</taxon>
        <taxon>Arachnida</taxon>
        <taxon>Araneae</taxon>
        <taxon>Araneomorphae</taxon>
        <taxon>Entelegynae</taxon>
        <taxon>Araneoidea</taxon>
        <taxon>Araneidae</taxon>
        <taxon>Caerostris</taxon>
    </lineage>
</organism>
<dbReference type="EMBL" id="BPLR01011614">
    <property type="protein sequence ID" value="GIY47740.1"/>
    <property type="molecule type" value="Genomic_DNA"/>
</dbReference>
<comment type="caution">
    <text evidence="1">The sequence shown here is derived from an EMBL/GenBank/DDBJ whole genome shotgun (WGS) entry which is preliminary data.</text>
</comment>
<gene>
    <name evidence="1" type="ORF">CEXT_539301</name>
</gene>
<evidence type="ECO:0000313" key="2">
    <source>
        <dbReference type="Proteomes" id="UP001054945"/>
    </source>
</evidence>
<name>A0AAV4TNM7_CAEEX</name>
<reference evidence="1 2" key="1">
    <citation type="submission" date="2021-06" db="EMBL/GenBank/DDBJ databases">
        <title>Caerostris extrusa draft genome.</title>
        <authorList>
            <person name="Kono N."/>
            <person name="Arakawa K."/>
        </authorList>
    </citation>
    <scope>NUCLEOTIDE SEQUENCE [LARGE SCALE GENOMIC DNA]</scope>
</reference>
<sequence>MVAMNSLFYPIIEAVSPNPRRIFAECSHCPLQTTVTSLYINPMKKTTSRCSRDEAAIETLPSVAYFNQEIEHYFLSQ</sequence>
<accession>A0AAV4TNM7</accession>
<keyword evidence="2" id="KW-1185">Reference proteome</keyword>
<proteinExistence type="predicted"/>